<gene>
    <name evidence="1" type="ORF">FNA46_00160</name>
</gene>
<dbReference type="AlphaFoldDB" id="A0A549TIU3"/>
<reference evidence="1 2" key="1">
    <citation type="submission" date="2019-07" db="EMBL/GenBank/DDBJ databases">
        <title>Ln-dependent methylotrophs.</title>
        <authorList>
            <person name="Tani A."/>
        </authorList>
    </citation>
    <scope>NUCLEOTIDE SEQUENCE [LARGE SCALE GENOMIC DNA]</scope>
    <source>
        <strain evidence="1 2">SM12</strain>
    </source>
</reference>
<organism evidence="1 2">
    <name type="scientific">Rhizobium straminoryzae</name>
    <dbReference type="NCBI Taxonomy" id="1387186"/>
    <lineage>
        <taxon>Bacteria</taxon>
        <taxon>Pseudomonadati</taxon>
        <taxon>Pseudomonadota</taxon>
        <taxon>Alphaproteobacteria</taxon>
        <taxon>Hyphomicrobiales</taxon>
        <taxon>Rhizobiaceae</taxon>
        <taxon>Rhizobium/Agrobacterium group</taxon>
        <taxon>Rhizobium</taxon>
    </lineage>
</organism>
<dbReference type="RefSeq" id="WP_142880315.1">
    <property type="nucleotide sequence ID" value="NZ_VJMG01000001.1"/>
</dbReference>
<evidence type="ECO:0008006" key="3">
    <source>
        <dbReference type="Google" id="ProtNLM"/>
    </source>
</evidence>
<dbReference type="Proteomes" id="UP000316801">
    <property type="component" value="Unassembled WGS sequence"/>
</dbReference>
<evidence type="ECO:0000313" key="1">
    <source>
        <dbReference type="EMBL" id="TRL43458.1"/>
    </source>
</evidence>
<accession>A0A549TIU3</accession>
<dbReference type="EMBL" id="VJMG01000001">
    <property type="protein sequence ID" value="TRL43458.1"/>
    <property type="molecule type" value="Genomic_DNA"/>
</dbReference>
<name>A0A549TIU3_9HYPH</name>
<sequence length="214" mass="24287">MSEIVDLAHVRLGDRPLAVCDVDDVVLEFLHPFERFLDSLGHRLLPRSYRLHGNIVSARDEVPVDDALVSQLVLDFFEAQEDWQTPFGDAVSTLKRIGESADVVFLTAMPPRYTLMRRRLLDRLDLTFPLLATESPKGPVVRQMHGARPLPLAFIDDMAHNHVSVAESVPQCLLVHLMPESEMHRHAPKPGPHVVQARDWRDAEAHLLKHFSNH</sequence>
<comment type="caution">
    <text evidence="1">The sequence shown here is derived from an EMBL/GenBank/DDBJ whole genome shotgun (WGS) entry which is preliminary data.</text>
</comment>
<keyword evidence="2" id="KW-1185">Reference proteome</keyword>
<evidence type="ECO:0000313" key="2">
    <source>
        <dbReference type="Proteomes" id="UP000316801"/>
    </source>
</evidence>
<proteinExistence type="predicted"/>
<protein>
    <recommendedName>
        <fullName evidence="3">HAD family hydrolase</fullName>
    </recommendedName>
</protein>